<keyword evidence="2" id="KW-0808">Transferase</keyword>
<dbReference type="AlphaFoldDB" id="A0A147GN86"/>
<dbReference type="InterPro" id="IPR017508">
    <property type="entry name" value="HipA_N1"/>
</dbReference>
<dbReference type="RefSeq" id="WP_058643847.1">
    <property type="nucleotide sequence ID" value="NZ_LDSL01000144.1"/>
</dbReference>
<dbReference type="CDD" id="cd17808">
    <property type="entry name" value="HipA_Ec_like"/>
    <property type="match status" value="1"/>
</dbReference>
<dbReference type="PATRIC" id="fig|433924.3.peg.1188"/>
<dbReference type="EMBL" id="LDSL01000144">
    <property type="protein sequence ID" value="KTT15433.1"/>
    <property type="molecule type" value="Genomic_DNA"/>
</dbReference>
<protein>
    <submittedName>
        <fullName evidence="6">Toxin HipA</fullName>
    </submittedName>
</protein>
<dbReference type="Pfam" id="PF13657">
    <property type="entry name" value="Couple_hipA"/>
    <property type="match status" value="1"/>
</dbReference>
<comment type="caution">
    <text evidence="6">The sequence shown here is derived from an EMBL/GenBank/DDBJ whole genome shotgun (WGS) entry which is preliminary data.</text>
</comment>
<accession>A0A147GN86</accession>
<feature type="domain" description="HipA N-terminal subdomain 1" evidence="5">
    <location>
        <begin position="12"/>
        <end position="111"/>
    </location>
</feature>
<evidence type="ECO:0000259" key="4">
    <source>
        <dbReference type="Pfam" id="PF07804"/>
    </source>
</evidence>
<dbReference type="NCBIfam" id="TIGR03071">
    <property type="entry name" value="couple_hipA"/>
    <property type="match status" value="1"/>
</dbReference>
<gene>
    <name evidence="6" type="ORF">NS331_20780</name>
</gene>
<dbReference type="PANTHER" id="PTHR37419:SF1">
    <property type="entry name" value="SERINE_THREONINE-PROTEIN KINASE TOXIN HIPA"/>
    <property type="match status" value="1"/>
</dbReference>
<evidence type="ECO:0000256" key="2">
    <source>
        <dbReference type="ARBA" id="ARBA00022679"/>
    </source>
</evidence>
<dbReference type="OrthoDB" id="9805913at2"/>
<sequence length="451" mass="49189">MGRRTHRQALGLWMNGDFVGTWSLAPDTPDTLQYDTAWVQSPEGRPLSLSLPFTPGNAPHRGPAVRAYFENLLPDSRDIRERIARRHGAVGIDAFALLARIGRDCVGALEILPDGEAGHDAGTVQARALNEAEVAQLLRSATTSAPLGLRGADDDLRISIAGAQEKTALLLHNGRWCLPHGSTPTTHILKLPLGLVGGMKIDMRDSVENEWLCARVLRAFGLPVAQCHPLQFEDMKVLAVERFDRRWWTAPDGRPRLLRLPQEDFCQATGTPPDVKYEADGGPGMDRVMRVLDGSTAREDDRRTFFLAQLLFWMLGATDGHAKNFSLFLRPGGRYQLTPLYDVLSAWPVLGEGPGAISHHKARMAMAVRGRNAHWKLREILPRHWVALGQRHGVMAADGRGVAALIEAAALLTPGVVDAVHSELPVGFPAALADRILGGLADSARRLSAVA</sequence>
<keyword evidence="7" id="KW-1185">Reference proteome</keyword>
<dbReference type="PANTHER" id="PTHR37419">
    <property type="entry name" value="SERINE/THREONINE-PROTEIN KINASE TOXIN HIPA"/>
    <property type="match status" value="1"/>
</dbReference>
<feature type="domain" description="HipA-like C-terminal" evidence="4">
    <location>
        <begin position="158"/>
        <end position="397"/>
    </location>
</feature>
<comment type="similarity">
    <text evidence="1">Belongs to the HipA Ser/Thr kinase family.</text>
</comment>
<dbReference type="InterPro" id="IPR052028">
    <property type="entry name" value="HipA_Ser/Thr_kinase"/>
</dbReference>
<evidence type="ECO:0000256" key="1">
    <source>
        <dbReference type="ARBA" id="ARBA00010164"/>
    </source>
</evidence>
<evidence type="ECO:0000259" key="5">
    <source>
        <dbReference type="Pfam" id="PF13657"/>
    </source>
</evidence>
<dbReference type="InterPro" id="IPR012893">
    <property type="entry name" value="HipA-like_C"/>
</dbReference>
<evidence type="ECO:0000256" key="3">
    <source>
        <dbReference type="ARBA" id="ARBA00022777"/>
    </source>
</evidence>
<reference evidence="6 7" key="1">
    <citation type="journal article" date="2016" name="Front. Microbiol.">
        <title>Genomic Resource of Rice Seed Associated Bacteria.</title>
        <authorList>
            <person name="Midha S."/>
            <person name="Bansal K."/>
            <person name="Sharma S."/>
            <person name="Kumar N."/>
            <person name="Patil P.P."/>
            <person name="Chaudhry V."/>
            <person name="Patil P.B."/>
        </authorList>
    </citation>
    <scope>NUCLEOTIDE SEQUENCE [LARGE SCALE GENOMIC DNA]</scope>
    <source>
        <strain evidence="6 7">NS331</strain>
    </source>
</reference>
<dbReference type="GO" id="GO:0005829">
    <property type="term" value="C:cytosol"/>
    <property type="evidence" value="ECO:0007669"/>
    <property type="project" value="TreeGrafter"/>
</dbReference>
<name>A0A147GN86_9BURK</name>
<evidence type="ECO:0000313" key="6">
    <source>
        <dbReference type="EMBL" id="KTT15433.1"/>
    </source>
</evidence>
<organism evidence="6 7">
    <name type="scientific">Pseudacidovorax intermedius</name>
    <dbReference type="NCBI Taxonomy" id="433924"/>
    <lineage>
        <taxon>Bacteria</taxon>
        <taxon>Pseudomonadati</taxon>
        <taxon>Pseudomonadota</taxon>
        <taxon>Betaproteobacteria</taxon>
        <taxon>Burkholderiales</taxon>
        <taxon>Comamonadaceae</taxon>
        <taxon>Pseudacidovorax</taxon>
    </lineage>
</organism>
<dbReference type="GO" id="GO:0004674">
    <property type="term" value="F:protein serine/threonine kinase activity"/>
    <property type="evidence" value="ECO:0007669"/>
    <property type="project" value="TreeGrafter"/>
</dbReference>
<dbReference type="Pfam" id="PF07804">
    <property type="entry name" value="HipA_C"/>
    <property type="match status" value="1"/>
</dbReference>
<proteinExistence type="inferred from homology"/>
<dbReference type="Proteomes" id="UP000072741">
    <property type="component" value="Unassembled WGS sequence"/>
</dbReference>
<keyword evidence="3" id="KW-0418">Kinase</keyword>
<evidence type="ECO:0000313" key="7">
    <source>
        <dbReference type="Proteomes" id="UP000072741"/>
    </source>
</evidence>